<name>A0A1E1IZ04_LEIGU</name>
<proteinExistence type="predicted"/>
<sequence>MTSEALFSSVLARSTRQAEGTLLAGVGFVKGPSSFLLHGTGWIKDTLRHHHVVVGQCERQRQEGCGALSCKGSRSRSGYAKVSKRQKFTRRGAFPFPQLP</sequence>
<dbReference type="EMBL" id="CALQ01001086">
    <property type="protein sequence ID" value="CCM16546.1"/>
    <property type="molecule type" value="Genomic_DNA"/>
</dbReference>
<gene>
    <name evidence="1" type="primary">LgM4147LRVhigh.26.01291.00150</name>
    <name evidence="2" type="synonym">LgM4147LRVhigh.26.01291.00570</name>
    <name evidence="1" type="ORF">BN36_2640500</name>
    <name evidence="2" type="ORF">BN36_2640740</name>
</gene>
<evidence type="ECO:0000313" key="1">
    <source>
        <dbReference type="EMBL" id="CCM16546.1"/>
    </source>
</evidence>
<dbReference type="EMBL" id="CALQ01001088">
    <property type="protein sequence ID" value="CCM16570.1"/>
    <property type="molecule type" value="Genomic_DNA"/>
</dbReference>
<evidence type="ECO:0000313" key="2">
    <source>
        <dbReference type="EMBL" id="CCM16570.1"/>
    </source>
</evidence>
<protein>
    <submittedName>
        <fullName evidence="1">Uncharacterized protein</fullName>
    </submittedName>
</protein>
<accession>A0A1E1IZ04</accession>
<dbReference type="AlphaFoldDB" id="A0A1E1IZ04"/>
<reference evidence="1" key="1">
    <citation type="submission" date="2012-08" db="EMBL/GenBank/DDBJ databases">
        <title>Comparative genomics of metastatic and non-metastatic Leishmania guyanensis provides insights into polygenic factors involved in Leishmania RNA virus infection.</title>
        <authorList>
            <person name="Smith D."/>
            <person name="Hertz-Fowler C."/>
            <person name="Martin R."/>
            <person name="Dickens N."/>
            <person name="Fasel N."/>
            <person name="Falquet L."/>
            <person name="Beverley S."/>
            <person name="Zangger H."/>
            <person name="Calderon-Copete S."/>
            <person name="Mottram J."/>
            <person name="Xenarios I."/>
        </authorList>
    </citation>
    <scope>NUCLEOTIDE SEQUENCE</scope>
    <source>
        <strain evidence="1">MHOM/BR/75/M4147/SSU:IR2SAT-LUC</strain>
    </source>
</reference>
<organism evidence="1">
    <name type="scientific">Leishmania guyanensis</name>
    <dbReference type="NCBI Taxonomy" id="5670"/>
    <lineage>
        <taxon>Eukaryota</taxon>
        <taxon>Discoba</taxon>
        <taxon>Euglenozoa</taxon>
        <taxon>Kinetoplastea</taxon>
        <taxon>Metakinetoplastina</taxon>
        <taxon>Trypanosomatida</taxon>
        <taxon>Trypanosomatidae</taxon>
        <taxon>Leishmaniinae</taxon>
        <taxon>Leishmania</taxon>
        <taxon>Leishmania guyanensis species complex</taxon>
    </lineage>
</organism>